<evidence type="ECO:0000256" key="5">
    <source>
        <dbReference type="ARBA" id="ARBA00023136"/>
    </source>
</evidence>
<name>A0ABT1I6M5_9PSEU</name>
<evidence type="ECO:0000256" key="2">
    <source>
        <dbReference type="ARBA" id="ARBA00022475"/>
    </source>
</evidence>
<evidence type="ECO:0000256" key="4">
    <source>
        <dbReference type="ARBA" id="ARBA00022679"/>
    </source>
</evidence>
<dbReference type="Pfam" id="PF03279">
    <property type="entry name" value="Lip_A_acyltrans"/>
    <property type="match status" value="1"/>
</dbReference>
<sequence length="312" mass="33872">MSWGERLADLGYGAGWRLVRTLPEGAAAGLFRGVADLAARREGPSTRQLRANLARVVPLAGPAELDDLVRQSLRSYARYWMEAFRLPSMDHAAVHAEIGATMTGNEYIVAALAEGNGAVMALAHSGNWDAAGVWMVGEHGKFTTVAERLKPESLYNRFVSYRESLGFEIIPATGGDKNPAAVLAERLRQNKLICLLADRDLTPAGIPVNFFGEKTRMPGGPAYLAARTGAPLIPVGCWYTDHGWGLRIHPPVKVDGVRGIPAATQALADVLAADIAAHPADWHMLQKLWISDLTEQGQRELAVEEAPRGRRR</sequence>
<proteinExistence type="predicted"/>
<dbReference type="RefSeq" id="WP_253884971.1">
    <property type="nucleotide sequence ID" value="NZ_BAAAVB010000026.1"/>
</dbReference>
<gene>
    <name evidence="7" type="ORF">LV75_000533</name>
</gene>
<comment type="subcellular location">
    <subcellularLocation>
        <location evidence="1">Cell inner membrane</location>
    </subcellularLocation>
</comment>
<organism evidence="7 8">
    <name type="scientific">Actinokineospora diospyrosa</name>
    <dbReference type="NCBI Taxonomy" id="103728"/>
    <lineage>
        <taxon>Bacteria</taxon>
        <taxon>Bacillati</taxon>
        <taxon>Actinomycetota</taxon>
        <taxon>Actinomycetes</taxon>
        <taxon>Pseudonocardiales</taxon>
        <taxon>Pseudonocardiaceae</taxon>
        <taxon>Actinokineospora</taxon>
    </lineage>
</organism>
<keyword evidence="3" id="KW-0997">Cell inner membrane</keyword>
<dbReference type="PANTHER" id="PTHR30606">
    <property type="entry name" value="LIPID A BIOSYNTHESIS LAUROYL ACYLTRANSFERASE"/>
    <property type="match status" value="1"/>
</dbReference>
<dbReference type="Proteomes" id="UP001205185">
    <property type="component" value="Unassembled WGS sequence"/>
</dbReference>
<dbReference type="CDD" id="cd07984">
    <property type="entry name" value="LPLAT_LABLAT-like"/>
    <property type="match status" value="1"/>
</dbReference>
<evidence type="ECO:0000313" key="7">
    <source>
        <dbReference type="EMBL" id="MCP2268051.1"/>
    </source>
</evidence>
<dbReference type="EMBL" id="JAMTCO010000001">
    <property type="protein sequence ID" value="MCP2268051.1"/>
    <property type="molecule type" value="Genomic_DNA"/>
</dbReference>
<evidence type="ECO:0000256" key="6">
    <source>
        <dbReference type="ARBA" id="ARBA00023315"/>
    </source>
</evidence>
<dbReference type="InterPro" id="IPR004960">
    <property type="entry name" value="LipA_acyltrans"/>
</dbReference>
<protein>
    <submittedName>
        <fullName evidence="7">KDO2-lipid IV(A) lauroyltransferase</fullName>
    </submittedName>
</protein>
<keyword evidence="4" id="KW-0808">Transferase</keyword>
<keyword evidence="5" id="KW-0472">Membrane</keyword>
<keyword evidence="2" id="KW-1003">Cell membrane</keyword>
<keyword evidence="8" id="KW-1185">Reference proteome</keyword>
<dbReference type="PANTHER" id="PTHR30606:SF10">
    <property type="entry name" value="PHOSPHATIDYLINOSITOL MANNOSIDE ACYLTRANSFERASE"/>
    <property type="match status" value="1"/>
</dbReference>
<reference evidence="7 8" key="1">
    <citation type="submission" date="2022-06" db="EMBL/GenBank/DDBJ databases">
        <title>Genomic Encyclopedia of Archaeal and Bacterial Type Strains, Phase II (KMG-II): from individual species to whole genera.</title>
        <authorList>
            <person name="Goeker M."/>
        </authorList>
    </citation>
    <scope>NUCLEOTIDE SEQUENCE [LARGE SCALE GENOMIC DNA]</scope>
    <source>
        <strain evidence="7 8">DSM 44255</strain>
    </source>
</reference>
<keyword evidence="6" id="KW-0012">Acyltransferase</keyword>
<dbReference type="NCBIfam" id="NF005919">
    <property type="entry name" value="PRK07920.1"/>
    <property type="match status" value="1"/>
</dbReference>
<evidence type="ECO:0000313" key="8">
    <source>
        <dbReference type="Proteomes" id="UP001205185"/>
    </source>
</evidence>
<comment type="caution">
    <text evidence="7">The sequence shown here is derived from an EMBL/GenBank/DDBJ whole genome shotgun (WGS) entry which is preliminary data.</text>
</comment>
<accession>A0ABT1I6M5</accession>
<evidence type="ECO:0000256" key="1">
    <source>
        <dbReference type="ARBA" id="ARBA00004533"/>
    </source>
</evidence>
<evidence type="ECO:0000256" key="3">
    <source>
        <dbReference type="ARBA" id="ARBA00022519"/>
    </source>
</evidence>